<dbReference type="EMBL" id="CP002101">
    <property type="protein sequence ID" value="AEH61383.1"/>
    <property type="molecule type" value="Genomic_DNA"/>
</dbReference>
<name>F7XM41_METZD</name>
<proteinExistence type="predicted"/>
<reference evidence="1 2" key="1">
    <citation type="submission" date="2010-07" db="EMBL/GenBank/DDBJ databases">
        <title>The complete genome of Methanosalsum zhilinae DSM 4017.</title>
        <authorList>
            <consortium name="US DOE Joint Genome Institute (JGI-PGF)"/>
            <person name="Lucas S."/>
            <person name="Copeland A."/>
            <person name="Lapidus A."/>
            <person name="Glavina del Rio T."/>
            <person name="Dalin E."/>
            <person name="Tice H."/>
            <person name="Bruce D."/>
            <person name="Goodwin L."/>
            <person name="Pitluck S."/>
            <person name="Kyrpides N."/>
            <person name="Mavromatis K."/>
            <person name="Ovchinnikova G."/>
            <person name="Daligault H."/>
            <person name="Detter J.C."/>
            <person name="Han C."/>
            <person name="Tapia R."/>
            <person name="Larimer F."/>
            <person name="Land M."/>
            <person name="Hauser L."/>
            <person name="Markowitz V."/>
            <person name="Cheng J.-F."/>
            <person name="Hugenholtz P."/>
            <person name="Woyke T."/>
            <person name="Wu D."/>
            <person name="Spring S."/>
            <person name="Schueler E."/>
            <person name="Brambilla E."/>
            <person name="Klenk H.-P."/>
            <person name="Eisen J.A."/>
        </authorList>
    </citation>
    <scope>NUCLEOTIDE SEQUENCE [LARGE SCALE GENOMIC DNA]</scope>
    <source>
        <strain evidence="2">DSM 4017 / NBRC 107636 / OCM 62 / WeN5</strain>
    </source>
</reference>
<dbReference type="AlphaFoldDB" id="F7XM41"/>
<protein>
    <submittedName>
        <fullName evidence="1">Uncharacterized protein</fullName>
    </submittedName>
</protein>
<sequence>MGISRILCLIGLHRWEKKGGHTEFSSNVREKYFMCSRCGKRKTVYEAK</sequence>
<dbReference type="OrthoDB" id="104518at2157"/>
<evidence type="ECO:0000313" key="1">
    <source>
        <dbReference type="EMBL" id="AEH61383.1"/>
    </source>
</evidence>
<dbReference type="RefSeq" id="WP_013898819.1">
    <property type="nucleotide sequence ID" value="NC_015676.1"/>
</dbReference>
<dbReference type="HOGENOM" id="CLU_208219_0_0_2"/>
<accession>F7XM41</accession>
<gene>
    <name evidence="1" type="ordered locus">Mzhil_1544</name>
</gene>
<evidence type="ECO:0000313" key="2">
    <source>
        <dbReference type="Proteomes" id="UP000006622"/>
    </source>
</evidence>
<dbReference type="Proteomes" id="UP000006622">
    <property type="component" value="Chromosome"/>
</dbReference>
<organism evidence="1 2">
    <name type="scientific">Methanosalsum zhilinae (strain DSM 4017 / NBRC 107636 / OCM 62 / WeN5)</name>
    <name type="common">Methanohalophilus zhilinae</name>
    <dbReference type="NCBI Taxonomy" id="679901"/>
    <lineage>
        <taxon>Archaea</taxon>
        <taxon>Methanobacteriati</taxon>
        <taxon>Methanobacteriota</taxon>
        <taxon>Stenosarchaea group</taxon>
        <taxon>Methanomicrobia</taxon>
        <taxon>Methanosarcinales</taxon>
        <taxon>Methanosarcinaceae</taxon>
        <taxon>Methanosalsum</taxon>
    </lineage>
</organism>
<dbReference type="KEGG" id="mzh:Mzhil_1544"/>
<dbReference type="GeneID" id="55592997"/>
<keyword evidence="2" id="KW-1185">Reference proteome</keyword>